<dbReference type="Pfam" id="PF00899">
    <property type="entry name" value="ThiF"/>
    <property type="match status" value="1"/>
</dbReference>
<evidence type="ECO:0000313" key="3">
    <source>
        <dbReference type="Proteomes" id="UP000706525"/>
    </source>
</evidence>
<dbReference type="InterPro" id="IPR035985">
    <property type="entry name" value="Ubiquitin-activating_enz"/>
</dbReference>
<dbReference type="Gene3D" id="3.40.50.720">
    <property type="entry name" value="NAD(P)-binding Rossmann-like Domain"/>
    <property type="match status" value="1"/>
</dbReference>
<organism evidence="2 3">
    <name type="scientific">Cupriavidus pampae</name>
    <dbReference type="NCBI Taxonomy" id="659251"/>
    <lineage>
        <taxon>Bacteria</taxon>
        <taxon>Pseudomonadati</taxon>
        <taxon>Pseudomonadota</taxon>
        <taxon>Betaproteobacteria</taxon>
        <taxon>Burkholderiales</taxon>
        <taxon>Burkholderiaceae</taxon>
        <taxon>Cupriavidus</taxon>
    </lineage>
</organism>
<dbReference type="Proteomes" id="UP000706525">
    <property type="component" value="Unassembled WGS sequence"/>
</dbReference>
<dbReference type="InterPro" id="IPR045886">
    <property type="entry name" value="ThiF/MoeB/HesA"/>
</dbReference>
<dbReference type="PANTHER" id="PTHR10953">
    <property type="entry name" value="UBIQUITIN-ACTIVATING ENZYME E1"/>
    <property type="match status" value="1"/>
</dbReference>
<feature type="domain" description="THIF-type NAD/FAD binding fold" evidence="1">
    <location>
        <begin position="114"/>
        <end position="217"/>
    </location>
</feature>
<name>A0ABM8XSN2_9BURK</name>
<evidence type="ECO:0000259" key="1">
    <source>
        <dbReference type="Pfam" id="PF00899"/>
    </source>
</evidence>
<protein>
    <recommendedName>
        <fullName evidence="1">THIF-type NAD/FAD binding fold domain-containing protein</fullName>
    </recommendedName>
</protein>
<keyword evidence="3" id="KW-1185">Reference proteome</keyword>
<accession>A0ABM8XSN2</accession>
<dbReference type="RefSeq" id="WP_223993871.1">
    <property type="nucleotide sequence ID" value="NZ_CAJZAG010000011.1"/>
</dbReference>
<reference evidence="2 3" key="1">
    <citation type="submission" date="2021-08" db="EMBL/GenBank/DDBJ databases">
        <authorList>
            <person name="Peeters C."/>
        </authorList>
    </citation>
    <scope>NUCLEOTIDE SEQUENCE [LARGE SCALE GENOMIC DNA]</scope>
    <source>
        <strain evidence="2 3">LMG 32289</strain>
    </source>
</reference>
<dbReference type="EMBL" id="CAJZAG010000011">
    <property type="protein sequence ID" value="CAG9183321.1"/>
    <property type="molecule type" value="Genomic_DNA"/>
</dbReference>
<dbReference type="PANTHER" id="PTHR10953:SF102">
    <property type="entry name" value="ADENYLYLTRANSFERASE AND SULFURTRANSFERASE MOCS3"/>
    <property type="match status" value="1"/>
</dbReference>
<sequence>MYKQFSDEMNFIEDGTVFANGEPIGLLVPSTLFGYSDDGTLHVCGRQGVAQLGKGDGPMRFWEALIASDCILFGEASAIKRCKEILADPVYSRTFSYLATVSATCEDLLRRLALIRSSSVLVLGCGGIGSLAALNVAGAGVKSVTLVDHDHIELSNLNRQFLWTTRDIGCLKVEVLRSAIEQRFPCVEVTAVAATITVEDAKRLSRSHDVIIVSADEPLGLGGHLSEECRELVVYGAYFQKYWGYFASKNCGRVAGRERGVTWVRSPGFIGPSFGPGNTEIAGAISAACMHYLCERDRLETVDLAQIWCGDRVVAERR</sequence>
<proteinExistence type="predicted"/>
<dbReference type="SUPFAM" id="SSF69572">
    <property type="entry name" value="Activating enzymes of the ubiquitin-like proteins"/>
    <property type="match status" value="1"/>
</dbReference>
<gene>
    <name evidence="2" type="ORF">LMG32289_05344</name>
</gene>
<dbReference type="InterPro" id="IPR000594">
    <property type="entry name" value="ThiF_NAD_FAD-bd"/>
</dbReference>
<comment type="caution">
    <text evidence="2">The sequence shown here is derived from an EMBL/GenBank/DDBJ whole genome shotgun (WGS) entry which is preliminary data.</text>
</comment>
<evidence type="ECO:0000313" key="2">
    <source>
        <dbReference type="EMBL" id="CAG9183321.1"/>
    </source>
</evidence>